<dbReference type="InterPro" id="IPR002481">
    <property type="entry name" value="FUR"/>
</dbReference>
<dbReference type="Gene3D" id="1.10.10.10">
    <property type="entry name" value="Winged helix-like DNA-binding domain superfamily/Winged helix DNA-binding domain"/>
    <property type="match status" value="1"/>
</dbReference>
<dbReference type="PANTHER" id="PTHR33202">
    <property type="entry name" value="ZINC UPTAKE REGULATION PROTEIN"/>
    <property type="match status" value="1"/>
</dbReference>
<accession>A0ABT4DEB1</accession>
<dbReference type="SUPFAM" id="SSF46785">
    <property type="entry name" value="Winged helix' DNA-binding domain"/>
    <property type="match status" value="1"/>
</dbReference>
<keyword evidence="2" id="KW-1185">Reference proteome</keyword>
<organism evidence="1 2">
    <name type="scientific">Clostridium brassicae</name>
    <dbReference type="NCBI Taxonomy" id="2999072"/>
    <lineage>
        <taxon>Bacteria</taxon>
        <taxon>Bacillati</taxon>
        <taxon>Bacillota</taxon>
        <taxon>Clostridia</taxon>
        <taxon>Eubacteriales</taxon>
        <taxon>Clostridiaceae</taxon>
        <taxon>Clostridium</taxon>
    </lineage>
</organism>
<name>A0ABT4DEB1_9CLOT</name>
<dbReference type="PANTHER" id="PTHR33202:SF8">
    <property type="entry name" value="PEROXIDE-RESPONSIVE REPRESSOR PERR"/>
    <property type="match status" value="1"/>
</dbReference>
<evidence type="ECO:0000313" key="2">
    <source>
        <dbReference type="Proteomes" id="UP001144612"/>
    </source>
</evidence>
<evidence type="ECO:0000313" key="1">
    <source>
        <dbReference type="EMBL" id="MCY6959344.1"/>
    </source>
</evidence>
<dbReference type="CDD" id="cd07153">
    <property type="entry name" value="Fur_like"/>
    <property type="match status" value="1"/>
</dbReference>
<proteinExistence type="predicted"/>
<dbReference type="InterPro" id="IPR036390">
    <property type="entry name" value="WH_DNA-bd_sf"/>
</dbReference>
<dbReference type="Pfam" id="PF01475">
    <property type="entry name" value="FUR"/>
    <property type="match status" value="1"/>
</dbReference>
<comment type="caution">
    <text evidence="1">The sequence shown here is derived from an EMBL/GenBank/DDBJ whole genome shotgun (WGS) entry which is preliminary data.</text>
</comment>
<protein>
    <submittedName>
        <fullName evidence="1">Fur family transcriptional regulator</fullName>
    </submittedName>
</protein>
<dbReference type="EMBL" id="JAPQFJ010000012">
    <property type="protein sequence ID" value="MCY6959344.1"/>
    <property type="molecule type" value="Genomic_DNA"/>
</dbReference>
<dbReference type="Proteomes" id="UP001144612">
    <property type="component" value="Unassembled WGS sequence"/>
</dbReference>
<dbReference type="RefSeq" id="WP_268061772.1">
    <property type="nucleotide sequence ID" value="NZ_JAPQFJ010000012.1"/>
</dbReference>
<dbReference type="InterPro" id="IPR036388">
    <property type="entry name" value="WH-like_DNA-bd_sf"/>
</dbReference>
<reference evidence="1" key="1">
    <citation type="submission" date="2022-12" db="EMBL/GenBank/DDBJ databases">
        <title>Clostridium sp. nov., isolated from industrial wastewater.</title>
        <authorList>
            <person name="Jiayan W."/>
        </authorList>
    </citation>
    <scope>NUCLEOTIDE SEQUENCE</scope>
    <source>
        <strain evidence="1">ZC22-4</strain>
    </source>
</reference>
<sequence length="154" mass="18339">MDVEKTLKENKMRVTKNRISILKILDESDTGVTAEYIFKEVREKKEKIDLSTIYRTLEILYEKDILNKFDIGEGRYNYILKNKCHKHTICCHLCHKKIQIDCPLFQVEEIIKSKTGFTFVEKEIKLKCICEECRENETLDNVNSKEEWEILKSE</sequence>
<gene>
    <name evidence="1" type="ORF">OW729_12070</name>
</gene>